<dbReference type="GO" id="GO:0019069">
    <property type="term" value="P:viral capsid assembly"/>
    <property type="evidence" value="ECO:0007669"/>
    <property type="project" value="InterPro"/>
</dbReference>
<reference evidence="2" key="1">
    <citation type="journal article" date="2019" name="Viruses">
        <title>Single-stranded DNA viruses in Antarctic cryoconite holes.</title>
        <authorList>
            <person name="Sommers P."/>
            <person name="Fontenele R.S."/>
            <person name="Kringen T."/>
            <person name="Kaberger S."/>
            <person name="Porazinska D.L."/>
            <person name="Darcy J.L."/>
            <person name="Schmidt S.K."/>
            <person name="Varsani A."/>
        </authorList>
    </citation>
    <scope>NUCLEOTIDE SEQUENCE</scope>
    <source>
        <strain evidence="2">COCH21_V_226</strain>
    </source>
</reference>
<dbReference type="InterPro" id="IPR003383">
    <property type="entry name" value="Circovirus_capsid"/>
</dbReference>
<evidence type="ECO:0000256" key="1">
    <source>
        <dbReference type="SAM" id="MobiDB-lite"/>
    </source>
</evidence>
<protein>
    <recommendedName>
        <fullName evidence="3">Capsid protein</fullName>
    </recommendedName>
</protein>
<dbReference type="AlphaFoldDB" id="A0A5Q2F0C5"/>
<sequence length="230" mass="25798">MPPYSTPYQSRVTKSKSYGRYSKGSFKGYSKAASSSSRPSYRSFLVRRPATRWTPTRLFRISQTTDTLFSSSVSVQITQSNAFSLQNLDQFATFALLFDQYRLIKVTSTWTPRVTMSTTIGTAIGASIYSVVDYNDQGPLAGVSAAREYDTCKEHGPYETWTRSFVPKYATSAYSGSAFSGYAQGNNNTWIDISSTGIPYYSLKVVIPACTAVQTWDVKYKLDFEFQHVR</sequence>
<feature type="region of interest" description="Disordered" evidence="1">
    <location>
        <begin position="1"/>
        <end position="36"/>
    </location>
</feature>
<organism evidence="2">
    <name type="scientific">Antarctic circular DNA molecule</name>
    <dbReference type="NCBI Taxonomy" id="2664238"/>
    <lineage>
        <taxon>unclassified sequences</taxon>
    </lineage>
</organism>
<feature type="compositionally biased region" description="Polar residues" evidence="1">
    <location>
        <begin position="1"/>
        <end position="12"/>
    </location>
</feature>
<dbReference type="Gene3D" id="2.60.120.950">
    <property type="entry name" value="Circovirus capsid protein"/>
    <property type="match status" value="1"/>
</dbReference>
<name>A0A5Q2F0C5_9ZZZZ</name>
<proteinExistence type="predicted"/>
<dbReference type="InterPro" id="IPR038652">
    <property type="entry name" value="Circovirus_capsid_sf"/>
</dbReference>
<dbReference type="EMBL" id="MN328291">
    <property type="protein sequence ID" value="QGF19392.1"/>
    <property type="molecule type" value="Genomic_DNA"/>
</dbReference>
<feature type="compositionally biased region" description="Low complexity" evidence="1">
    <location>
        <begin position="15"/>
        <end position="36"/>
    </location>
</feature>
<evidence type="ECO:0000313" key="2">
    <source>
        <dbReference type="EMBL" id="QGF19392.1"/>
    </source>
</evidence>
<dbReference type="Pfam" id="PF02443">
    <property type="entry name" value="Circo_capsid"/>
    <property type="match status" value="1"/>
</dbReference>
<accession>A0A5Q2F0C5</accession>
<evidence type="ECO:0008006" key="3">
    <source>
        <dbReference type="Google" id="ProtNLM"/>
    </source>
</evidence>